<dbReference type="PANTHER" id="PTHR13931:SF2">
    <property type="entry name" value="UBIQUITIN CONJUGATION FACTOR E4 B"/>
    <property type="match status" value="1"/>
</dbReference>
<keyword evidence="7" id="KW-0963">Cytoplasm</keyword>
<evidence type="ECO:0000256" key="5">
    <source>
        <dbReference type="ARBA" id="ARBA00007434"/>
    </source>
</evidence>
<dbReference type="InterPro" id="IPR045132">
    <property type="entry name" value="UBE4"/>
</dbReference>
<proteinExistence type="inferred from homology"/>
<dbReference type="PROSITE" id="PS51698">
    <property type="entry name" value="U_BOX"/>
    <property type="match status" value="1"/>
</dbReference>
<comment type="similarity">
    <text evidence="5">Belongs to the ubiquitin conjugation factor E4 family.</text>
</comment>
<evidence type="ECO:0000256" key="12">
    <source>
        <dbReference type="ARBA" id="ARBA00023242"/>
    </source>
</evidence>
<evidence type="ECO:0000256" key="14">
    <source>
        <dbReference type="ARBA" id="ARBA00072779"/>
    </source>
</evidence>
<evidence type="ECO:0000256" key="2">
    <source>
        <dbReference type="ARBA" id="ARBA00004123"/>
    </source>
</evidence>
<comment type="subcellular location">
    <subcellularLocation>
        <location evidence="3">Cytoplasm</location>
    </subcellularLocation>
    <subcellularLocation>
        <location evidence="2">Nucleus</location>
    </subcellularLocation>
</comment>
<keyword evidence="10" id="KW-0833">Ubl conjugation pathway</keyword>
<reference evidence="19" key="2">
    <citation type="submission" date="2017-10" db="EMBL/GenBank/DDBJ databases">
        <title>Ladona fulva Genome sequencing and assembly.</title>
        <authorList>
            <person name="Murali S."/>
            <person name="Richards S."/>
            <person name="Bandaranaike D."/>
            <person name="Bellair M."/>
            <person name="Blankenburg K."/>
            <person name="Chao H."/>
            <person name="Dinh H."/>
            <person name="Doddapaneni H."/>
            <person name="Dugan-Rocha S."/>
            <person name="Elkadiri S."/>
            <person name="Gnanaolivu R."/>
            <person name="Hernandez B."/>
            <person name="Skinner E."/>
            <person name="Javaid M."/>
            <person name="Lee S."/>
            <person name="Li M."/>
            <person name="Ming W."/>
            <person name="Munidasa M."/>
            <person name="Muniz J."/>
            <person name="Nguyen L."/>
            <person name="Hughes D."/>
            <person name="Osuji N."/>
            <person name="Pu L.-L."/>
            <person name="Puazo M."/>
            <person name="Qu C."/>
            <person name="Quiroz J."/>
            <person name="Raj R."/>
            <person name="Weissenberger G."/>
            <person name="Xin Y."/>
            <person name="Zou X."/>
            <person name="Han Y."/>
            <person name="Worley K."/>
            <person name="Muzny D."/>
            <person name="Gibbs R."/>
        </authorList>
    </citation>
    <scope>NUCLEOTIDE SEQUENCE</scope>
    <source>
        <strain evidence="19">Sampled in the wild</strain>
    </source>
</reference>
<evidence type="ECO:0000256" key="15">
    <source>
        <dbReference type="ARBA" id="ARBA00081821"/>
    </source>
</evidence>
<keyword evidence="9" id="KW-0808">Transferase</keyword>
<dbReference type="InterPro" id="IPR013083">
    <property type="entry name" value="Znf_RING/FYVE/PHD"/>
</dbReference>
<dbReference type="GO" id="GO:0006511">
    <property type="term" value="P:ubiquitin-dependent protein catabolic process"/>
    <property type="evidence" value="ECO:0007669"/>
    <property type="project" value="UniProtKB-ARBA"/>
</dbReference>
<protein>
    <recommendedName>
        <fullName evidence="14">Ubiquitin conjugation factor E4 B</fullName>
        <ecNumber evidence="6">2.3.2.27</ecNumber>
    </recommendedName>
    <alternativeName>
        <fullName evidence="16">RING-type E3 ubiquitin transferase E4 B</fullName>
    </alternativeName>
    <alternativeName>
        <fullName evidence="15">Ubiquitin fusion degradation protein 2</fullName>
    </alternativeName>
</protein>
<dbReference type="InterPro" id="IPR003613">
    <property type="entry name" value="Ubox_domain"/>
</dbReference>
<keyword evidence="8" id="KW-0597">Phosphoprotein</keyword>
<evidence type="ECO:0000256" key="9">
    <source>
        <dbReference type="ARBA" id="ARBA00022679"/>
    </source>
</evidence>
<evidence type="ECO:0000256" key="16">
    <source>
        <dbReference type="ARBA" id="ARBA00083610"/>
    </source>
</evidence>
<evidence type="ECO:0000256" key="11">
    <source>
        <dbReference type="ARBA" id="ARBA00022990"/>
    </source>
</evidence>
<evidence type="ECO:0000256" key="6">
    <source>
        <dbReference type="ARBA" id="ARBA00012483"/>
    </source>
</evidence>
<dbReference type="FunFam" id="3.30.40.10:FF:000060">
    <property type="entry name" value="ubiquitin conjugation factor E4 B"/>
    <property type="match status" value="1"/>
</dbReference>
<dbReference type="AlphaFoldDB" id="A0A8K0P001"/>
<keyword evidence="11" id="KW-0007">Acetylation</keyword>
<dbReference type="PANTHER" id="PTHR13931">
    <property type="entry name" value="UBIQUITINATION FACTOR E4"/>
    <property type="match status" value="1"/>
</dbReference>
<evidence type="ECO:0000313" key="20">
    <source>
        <dbReference type="Proteomes" id="UP000792457"/>
    </source>
</evidence>
<evidence type="ECO:0000259" key="18">
    <source>
        <dbReference type="PROSITE" id="PS51698"/>
    </source>
</evidence>
<dbReference type="Pfam" id="PF04564">
    <property type="entry name" value="U-box"/>
    <property type="match status" value="1"/>
</dbReference>
<keyword evidence="12" id="KW-0539">Nucleus</keyword>
<dbReference type="SMART" id="SM00504">
    <property type="entry name" value="Ubox"/>
    <property type="match status" value="1"/>
</dbReference>
<dbReference type="SUPFAM" id="SSF57850">
    <property type="entry name" value="RING/U-box"/>
    <property type="match status" value="1"/>
</dbReference>
<accession>A0A8K0P001</accession>
<feature type="region of interest" description="Disordered" evidence="17">
    <location>
        <begin position="120"/>
        <end position="141"/>
    </location>
</feature>
<evidence type="ECO:0000256" key="17">
    <source>
        <dbReference type="SAM" id="MobiDB-lite"/>
    </source>
</evidence>
<reference evidence="19" key="1">
    <citation type="submission" date="2013-04" db="EMBL/GenBank/DDBJ databases">
        <authorList>
            <person name="Qu J."/>
            <person name="Murali S.C."/>
            <person name="Bandaranaike D."/>
            <person name="Bellair M."/>
            <person name="Blankenburg K."/>
            <person name="Chao H."/>
            <person name="Dinh H."/>
            <person name="Doddapaneni H."/>
            <person name="Downs B."/>
            <person name="Dugan-Rocha S."/>
            <person name="Elkadiri S."/>
            <person name="Gnanaolivu R.D."/>
            <person name="Hernandez B."/>
            <person name="Javaid M."/>
            <person name="Jayaseelan J.C."/>
            <person name="Lee S."/>
            <person name="Li M."/>
            <person name="Ming W."/>
            <person name="Munidasa M."/>
            <person name="Muniz J."/>
            <person name="Nguyen L."/>
            <person name="Ongeri F."/>
            <person name="Osuji N."/>
            <person name="Pu L.-L."/>
            <person name="Puazo M."/>
            <person name="Qu C."/>
            <person name="Quiroz J."/>
            <person name="Raj R."/>
            <person name="Weissenberger G."/>
            <person name="Xin Y."/>
            <person name="Zou X."/>
            <person name="Han Y."/>
            <person name="Richards S."/>
            <person name="Worley K."/>
            <person name="Muzny D."/>
            <person name="Gibbs R."/>
        </authorList>
    </citation>
    <scope>NUCLEOTIDE SEQUENCE</scope>
    <source>
        <strain evidence="19">Sampled in the wild</strain>
    </source>
</reference>
<organism evidence="19 20">
    <name type="scientific">Ladona fulva</name>
    <name type="common">Scarce chaser dragonfly</name>
    <name type="synonym">Libellula fulva</name>
    <dbReference type="NCBI Taxonomy" id="123851"/>
    <lineage>
        <taxon>Eukaryota</taxon>
        <taxon>Metazoa</taxon>
        <taxon>Ecdysozoa</taxon>
        <taxon>Arthropoda</taxon>
        <taxon>Hexapoda</taxon>
        <taxon>Insecta</taxon>
        <taxon>Pterygota</taxon>
        <taxon>Palaeoptera</taxon>
        <taxon>Odonata</taxon>
        <taxon>Epiprocta</taxon>
        <taxon>Anisoptera</taxon>
        <taxon>Libelluloidea</taxon>
        <taxon>Libellulidae</taxon>
        <taxon>Ladona</taxon>
    </lineage>
</organism>
<comment type="function">
    <text evidence="13">Ubiquitin-protein ligase that probably functions as an E3 ligase in conjunction with specific E1 and E2 ligases. May also function as an E4 ligase mediating the assembly of polyubiquitin chains on substrates ubiquitinated by another E3 ubiquitin ligase. May regulate myosin assembly in striated muscles together with STUB1 and VCP/p97 by targeting myosin chaperone UNC45B for proteasomal degradation.</text>
</comment>
<comment type="caution">
    <text evidence="19">The sequence shown here is derived from an EMBL/GenBank/DDBJ whole genome shotgun (WGS) entry which is preliminary data.</text>
</comment>
<dbReference type="GO" id="GO:0034450">
    <property type="term" value="F:ubiquitin-ubiquitin ligase activity"/>
    <property type="evidence" value="ECO:0007669"/>
    <property type="project" value="InterPro"/>
</dbReference>
<evidence type="ECO:0000313" key="19">
    <source>
        <dbReference type="EMBL" id="KAG8228381.1"/>
    </source>
</evidence>
<dbReference type="Proteomes" id="UP000792457">
    <property type="component" value="Unassembled WGS sequence"/>
</dbReference>
<evidence type="ECO:0000256" key="1">
    <source>
        <dbReference type="ARBA" id="ARBA00000900"/>
    </source>
</evidence>
<gene>
    <name evidence="19" type="ORF">J437_LFUL008230</name>
</gene>
<evidence type="ECO:0000256" key="3">
    <source>
        <dbReference type="ARBA" id="ARBA00004496"/>
    </source>
</evidence>
<evidence type="ECO:0000256" key="4">
    <source>
        <dbReference type="ARBA" id="ARBA00004906"/>
    </source>
</evidence>
<sequence>RSFKIDLIKGAVDSLVKAKIKNPSQVERFNELAKKAEYMVIQNLKKEVDYGDAPDEFRDPLMDTLMDDPVKLPSGKVMDRAVITRHLLNSCTDPFSRQLLTEDMLEPVEDLKAEIEQWKEKKCKRKKREDSNGESSQEPSK</sequence>
<evidence type="ECO:0000256" key="7">
    <source>
        <dbReference type="ARBA" id="ARBA00022490"/>
    </source>
</evidence>
<feature type="non-terminal residue" evidence="19">
    <location>
        <position position="141"/>
    </location>
</feature>
<name>A0A8K0P001_LADFU</name>
<dbReference type="Gene3D" id="3.30.40.10">
    <property type="entry name" value="Zinc/RING finger domain, C3HC4 (zinc finger)"/>
    <property type="match status" value="1"/>
</dbReference>
<dbReference type="GO" id="GO:0005634">
    <property type="term" value="C:nucleus"/>
    <property type="evidence" value="ECO:0007669"/>
    <property type="project" value="UniProtKB-SubCell"/>
</dbReference>
<keyword evidence="20" id="KW-1185">Reference proteome</keyword>
<evidence type="ECO:0000256" key="13">
    <source>
        <dbReference type="ARBA" id="ARBA00056267"/>
    </source>
</evidence>
<comment type="pathway">
    <text evidence="4">Protein modification; protein ubiquitination.</text>
</comment>
<dbReference type="GO" id="GO:0000209">
    <property type="term" value="P:protein polyubiquitination"/>
    <property type="evidence" value="ECO:0007669"/>
    <property type="project" value="TreeGrafter"/>
</dbReference>
<dbReference type="GO" id="GO:0036503">
    <property type="term" value="P:ERAD pathway"/>
    <property type="evidence" value="ECO:0007669"/>
    <property type="project" value="InterPro"/>
</dbReference>
<dbReference type="CDD" id="cd16658">
    <property type="entry name" value="RING-Ubox_UBE4B"/>
    <property type="match status" value="1"/>
</dbReference>
<dbReference type="EMBL" id="KZ308370">
    <property type="protein sequence ID" value="KAG8228381.1"/>
    <property type="molecule type" value="Genomic_DNA"/>
</dbReference>
<dbReference type="GO" id="GO:0005737">
    <property type="term" value="C:cytoplasm"/>
    <property type="evidence" value="ECO:0007669"/>
    <property type="project" value="UniProtKB-SubCell"/>
</dbReference>
<dbReference type="OrthoDB" id="20295at2759"/>
<comment type="catalytic activity">
    <reaction evidence="1">
        <text>S-ubiquitinyl-[E2 ubiquitin-conjugating enzyme]-L-cysteine + [acceptor protein]-L-lysine = [E2 ubiquitin-conjugating enzyme]-L-cysteine + N(6)-ubiquitinyl-[acceptor protein]-L-lysine.</text>
        <dbReference type="EC" id="2.3.2.27"/>
    </reaction>
</comment>
<dbReference type="EC" id="2.3.2.27" evidence="6"/>
<evidence type="ECO:0000256" key="8">
    <source>
        <dbReference type="ARBA" id="ARBA00022553"/>
    </source>
</evidence>
<dbReference type="GO" id="GO:0000151">
    <property type="term" value="C:ubiquitin ligase complex"/>
    <property type="evidence" value="ECO:0007669"/>
    <property type="project" value="InterPro"/>
</dbReference>
<feature type="domain" description="U-box" evidence="18">
    <location>
        <begin position="52"/>
        <end position="125"/>
    </location>
</feature>
<evidence type="ECO:0000256" key="10">
    <source>
        <dbReference type="ARBA" id="ARBA00022786"/>
    </source>
</evidence>